<dbReference type="STRING" id="488538.SAR116_1105"/>
<dbReference type="HOGENOM" id="CLU_1642325_0_0_5"/>
<evidence type="ECO:0000313" key="2">
    <source>
        <dbReference type="EMBL" id="ADE39348.1"/>
    </source>
</evidence>
<dbReference type="KEGG" id="apb:SAR116_1105"/>
<organism evidence="2 3">
    <name type="scientific">Puniceispirillum marinum (strain IMCC1322)</name>
    <dbReference type="NCBI Taxonomy" id="488538"/>
    <lineage>
        <taxon>Bacteria</taxon>
        <taxon>Pseudomonadati</taxon>
        <taxon>Pseudomonadota</taxon>
        <taxon>Alphaproteobacteria</taxon>
        <taxon>Candidatus Puniceispirillales</taxon>
        <taxon>Candidatus Puniceispirillaceae</taxon>
        <taxon>Candidatus Puniceispirillum</taxon>
    </lineage>
</organism>
<evidence type="ECO:0000313" key="3">
    <source>
        <dbReference type="Proteomes" id="UP000007460"/>
    </source>
</evidence>
<evidence type="ECO:0000256" key="1">
    <source>
        <dbReference type="SAM" id="SignalP"/>
    </source>
</evidence>
<keyword evidence="3" id="KW-1185">Reference proteome</keyword>
<dbReference type="RefSeq" id="WP_013045977.1">
    <property type="nucleotide sequence ID" value="NC_014010.1"/>
</dbReference>
<dbReference type="AlphaFoldDB" id="D5BSV1"/>
<gene>
    <name evidence="2" type="ordered locus">SAR116_1105</name>
</gene>
<keyword evidence="1" id="KW-0732">Signal</keyword>
<dbReference type="Proteomes" id="UP000007460">
    <property type="component" value="Chromosome"/>
</dbReference>
<dbReference type="PROSITE" id="PS51257">
    <property type="entry name" value="PROKAR_LIPOPROTEIN"/>
    <property type="match status" value="1"/>
</dbReference>
<sequence>MKHLKSSLFSSSRLFGYLLGCSFVAMAACSKSDTVVVCPSVTAPEEGARVFVQADESKQIVDVRFNGVRSSCKAQNDGTIKMEIKAGLKLSRNLNQNALADIVAVPMMTAILDANDVVISNDVFGYRNGFDKDVAKLYPVAEMDFEVPVGGRIVLSLQPNH</sequence>
<proteinExistence type="predicted"/>
<dbReference type="EMBL" id="CP001751">
    <property type="protein sequence ID" value="ADE39348.1"/>
    <property type="molecule type" value="Genomic_DNA"/>
</dbReference>
<reference evidence="2 3" key="1">
    <citation type="journal article" date="2010" name="J. Bacteriol.">
        <title>Complete genome sequence of "Candidatus Puniceispirillum marinum" IMCC1322, a representative of the SAR116 clade in the Alphaproteobacteria.</title>
        <authorList>
            <person name="Oh H.M."/>
            <person name="Kwon K.K."/>
            <person name="Kang I."/>
            <person name="Kang S.G."/>
            <person name="Lee J.H."/>
            <person name="Kim S.J."/>
            <person name="Cho J.C."/>
        </authorList>
    </citation>
    <scope>NUCLEOTIDE SEQUENCE [LARGE SCALE GENOMIC DNA]</scope>
    <source>
        <strain evidence="2 3">IMCC1322</strain>
    </source>
</reference>
<evidence type="ECO:0008006" key="4">
    <source>
        <dbReference type="Google" id="ProtNLM"/>
    </source>
</evidence>
<name>D5BSV1_PUNMI</name>
<protein>
    <recommendedName>
        <fullName evidence="4">Lipoprotein</fullName>
    </recommendedName>
</protein>
<feature type="chain" id="PRO_5003069219" description="Lipoprotein" evidence="1">
    <location>
        <begin position="28"/>
        <end position="161"/>
    </location>
</feature>
<feature type="signal peptide" evidence="1">
    <location>
        <begin position="1"/>
        <end position="27"/>
    </location>
</feature>
<accession>D5BSV1</accession>